<reference evidence="1 2" key="1">
    <citation type="submission" date="2019-11" db="EMBL/GenBank/DDBJ databases">
        <title>FDA dAtabase for Regulatory Grade micrObial Sequences (FDA-ARGOS): Supporting development and validation of Infectious Disease Dx tests.</title>
        <authorList>
            <person name="Kerrigan L."/>
            <person name="Long C."/>
            <person name="Tallon L."/>
            <person name="Sadzewicz L."/>
            <person name="Vavikolanu K."/>
            <person name="Mehta A."/>
            <person name="Aluvathingal J."/>
            <person name="Nadendla S."/>
            <person name="Yan Y."/>
            <person name="Sichtig H."/>
        </authorList>
    </citation>
    <scope>NUCLEOTIDE SEQUENCE [LARGE SCALE GENOMIC DNA]</scope>
    <source>
        <strain evidence="1 2">FDAARGOS_674</strain>
    </source>
</reference>
<accession>A0A6B8TKK5</accession>
<dbReference type="KEGG" id="cxe:FOB82_02430"/>
<dbReference type="EMBL" id="CP046322">
    <property type="protein sequence ID" value="QGS33972.1"/>
    <property type="molecule type" value="Genomic_DNA"/>
</dbReference>
<organism evidence="1 2">
    <name type="scientific">Corynebacterium xerosis</name>
    <dbReference type="NCBI Taxonomy" id="1725"/>
    <lineage>
        <taxon>Bacteria</taxon>
        <taxon>Bacillati</taxon>
        <taxon>Actinomycetota</taxon>
        <taxon>Actinomycetes</taxon>
        <taxon>Mycobacteriales</taxon>
        <taxon>Corynebacteriaceae</taxon>
        <taxon>Corynebacterium</taxon>
    </lineage>
</organism>
<evidence type="ECO:0000313" key="2">
    <source>
        <dbReference type="Proteomes" id="UP000426857"/>
    </source>
</evidence>
<proteinExistence type="predicted"/>
<name>A0A6B8TKK5_9CORY</name>
<evidence type="ECO:0000313" key="1">
    <source>
        <dbReference type="EMBL" id="QGS33972.1"/>
    </source>
</evidence>
<dbReference type="RefSeq" id="WP_155867718.1">
    <property type="nucleotide sequence ID" value="NZ_CP046322.1"/>
</dbReference>
<dbReference type="AlphaFoldDB" id="A0A6B8TKK5"/>
<gene>
    <name evidence="1" type="ORF">FOB82_02430</name>
</gene>
<protein>
    <submittedName>
        <fullName evidence="1">Uncharacterized protein</fullName>
    </submittedName>
</protein>
<sequence length="71" mass="8011">MDLKTATQVAFDYFTANGIPIGYRKAERVCRAWIKSQDHPTPAALQHFLSYADPTGEKATRRADKAIRRTS</sequence>
<dbReference type="Proteomes" id="UP000426857">
    <property type="component" value="Chromosome"/>
</dbReference>